<accession>A0AA96LQ96</accession>
<gene>
    <name evidence="4" type="ORF">MJB10_03160</name>
</gene>
<dbReference type="NCBIfam" id="TIGR02543">
    <property type="entry name" value="List_Bact_rpt"/>
    <property type="match status" value="6"/>
</dbReference>
<feature type="domain" description="GLUG" evidence="2">
    <location>
        <begin position="242"/>
        <end position="263"/>
    </location>
</feature>
<dbReference type="InterPro" id="IPR011493">
    <property type="entry name" value="GLUG"/>
</dbReference>
<sequence length="1629" mass="176343">MRKSWRRGLPLILLTLLVFGGILGLLIPGSTSKVLAAGENEWVECAGELGFCDFMGTKELRFGAEGSYVYGIYTDGVSCTNDLMGDPAPLTQKQCYTRNLNFAGGTGSEENPLLIANAEQLDAVRDYMKWSFHFKLIADIDLGITPYSDGEGWVPIGWGEDHFYGKLDGNGHSITGLKINRPEESFVGLFGLLGEGGQVTNLRLEDVNVTGSSNVGGLVGLNSYGSISNSYVTGVVHGISNEIGGLVGYNDGSISNAYATTAVSGNYEIGGLVGVNSNGTISNSYATGHVSGNETTGGLVGANSNLQSVSFSYYDIQETGQSDEGKGLGRSTVDMKLRYTYSEWDFGSEWYYSSVWYMLPNQYPQLWASTSLSQGTTPGTTKLNNVAEGMEYSTDYETFIPIHGSTVDNILAKEEDRIIVRYVTGNDTSSTYLSVSHTDIRSVAFAGGDGTEQNPYQIATADQLNEVRYHLNAHYKLIAHIDLSSYYYWKPIGKEEGKFQGHIDGNGYRISNLRVNEEGDYLGLFAYIGRHGVVTNMQLASVDVSGFSNVGGLAGQNEGAISNSYATGIVGGYHENVGGLVGANVGGNISGSYTAGQVEGYGTNVGGLAGLNHSASITNSYSTASVRGRTVVGGLVGQNEEYATITTSYALGSVDTNEYEGSHGGLVGLNFSSTTSSYYISEFPEPDYGSGAGKLSAHLKLLSTYDSSWDFENIWDFDSSQNNGYPILRSFYVKLTYDGNGNTEGNVPASHFYLDGESVSVANNGLNLVRTGFTFAGWNTSSDGSGTSYAVGDTVQITADTTLYAKWTQIKYIVTFDSNGGELVSKLNIDYGLKITPVPTAPKKENFIFDAWYKDSDRTMLWNFATDAVLGDTTLYANWTPVYVVTFDTNGGTDVAQLSVNYGSTITTAPNAPMKEHYIFDSWYKDSNRTIPWTFGTDTGSDTVLGTTTLYANWSPAPYVVTFDTNGGTDVEQVSVNYGSTITTAPTAPMKEHYIFDSWYKDSNRTIPWTFGTDTGSDTVLGTTTLYANWTPAPYVVTFDTNGGTDVEQVSVNYGSTITTAPTAPMKEHYIFDSWYKDSNRTIPWTFGTDTGSDTVLGTTTLYANWTPAPYVVTFDTNGGTDVAQLSVNYGSTITTAPTAPTKEHYIFDSWYKDSNRTIPWTFGTDTGSDTVLGTTTLYANWTPVNYNVYFETSEGSNVPKVTTSYGSTIAVPDPAPTKANYTFAGWYKDSDRTLPWTFVSDTVLEDITLYAKWTQNNYAVTFETDGGSAITVLNAVYGATITAPDPDPTKANHTFAGWYKDSNRTTLWDFTTDTVLANTTLYAKWTSNSYAVSFESNGGSAVSNVPAAFGKTITAPPDPTKPNYTFAGWYKQDALSKLWHFDTDTVLANTTLYAKWLSTSATLTSSIGYVNTNGTVTNITYGTTLEELKSAIMVSSQATYTIYEADGITEATTLTSGCIIRITAEDGVTNASYIVSVNEPPNSNALLSGLTVESEQLSTMVLTHTVNVSNSVSNLQLLFTQADPTQTISVTGAVYSSVTNNVYSYLVSDLQVGVNPIRITVTAQDGSSTNTYQINVIRESVNMPELIDLNQDHQLDILDVIMTIYTSPVTLTKEDVEALLRQIPPMLR</sequence>
<dbReference type="Proteomes" id="UP001304650">
    <property type="component" value="Chromosome"/>
</dbReference>
<dbReference type="Pfam" id="PF07581">
    <property type="entry name" value="Glug"/>
    <property type="match status" value="4"/>
</dbReference>
<comment type="subcellular location">
    <subcellularLocation>
        <location evidence="1">Cell envelope</location>
    </subcellularLocation>
</comment>
<dbReference type="RefSeq" id="WP_314801679.1">
    <property type="nucleotide sequence ID" value="NZ_CP130319.1"/>
</dbReference>
<name>A0AA96LQ96_9BACL</name>
<dbReference type="EMBL" id="CP130319">
    <property type="protein sequence ID" value="WNR45164.1"/>
    <property type="molecule type" value="Genomic_DNA"/>
</dbReference>
<reference evidence="4" key="1">
    <citation type="submission" date="2022-02" db="EMBL/GenBank/DDBJ databases">
        <title>Paenibacillus sp. MBLB1832 Whole Genome Shotgun Sequencing.</title>
        <authorList>
            <person name="Hwang C.Y."/>
            <person name="Cho E.-S."/>
            <person name="Seo M.-J."/>
        </authorList>
    </citation>
    <scope>NUCLEOTIDE SEQUENCE</scope>
    <source>
        <strain evidence="4">MBLB1832</strain>
    </source>
</reference>
<evidence type="ECO:0000313" key="5">
    <source>
        <dbReference type="Proteomes" id="UP001304650"/>
    </source>
</evidence>
<dbReference type="Pfam" id="PF09479">
    <property type="entry name" value="Flg_new"/>
    <property type="match status" value="9"/>
</dbReference>
<evidence type="ECO:0000259" key="3">
    <source>
        <dbReference type="Pfam" id="PF12733"/>
    </source>
</evidence>
<organism evidence="4 5">
    <name type="scientific">Paenibacillus roseopurpureus</name>
    <dbReference type="NCBI Taxonomy" id="2918901"/>
    <lineage>
        <taxon>Bacteria</taxon>
        <taxon>Bacillati</taxon>
        <taxon>Bacillota</taxon>
        <taxon>Bacilli</taxon>
        <taxon>Bacillales</taxon>
        <taxon>Paenibacillaceae</taxon>
        <taxon>Paenibacillus</taxon>
    </lineage>
</organism>
<proteinExistence type="predicted"/>
<dbReference type="Pfam" id="PF12733">
    <property type="entry name" value="Cadherin-like"/>
    <property type="match status" value="1"/>
</dbReference>
<protein>
    <submittedName>
        <fullName evidence="4">InlB B-repeat-containing protein</fullName>
    </submittedName>
</protein>
<dbReference type="KEGG" id="proo:MJB10_03160"/>
<evidence type="ECO:0000313" key="4">
    <source>
        <dbReference type="EMBL" id="WNR45164.1"/>
    </source>
</evidence>
<feature type="domain" description="GLUG" evidence="2">
    <location>
        <begin position="211"/>
        <end position="235"/>
    </location>
</feature>
<dbReference type="InterPro" id="IPR025883">
    <property type="entry name" value="Cadherin-like_domain"/>
</dbReference>
<dbReference type="InterPro" id="IPR042229">
    <property type="entry name" value="Listeria/Bacterioides_rpt_sf"/>
</dbReference>
<dbReference type="GO" id="GO:0030313">
    <property type="term" value="C:cell envelope"/>
    <property type="evidence" value="ECO:0007669"/>
    <property type="project" value="UniProtKB-SubCell"/>
</dbReference>
<keyword evidence="5" id="KW-1185">Reference proteome</keyword>
<dbReference type="Gene3D" id="2.160.20.110">
    <property type="match status" value="2"/>
</dbReference>
<dbReference type="Gene3D" id="2.60.40.4270">
    <property type="entry name" value="Listeria-Bacteroides repeat domain"/>
    <property type="match status" value="9"/>
</dbReference>
<dbReference type="InterPro" id="IPR013378">
    <property type="entry name" value="InlB-like_B-rpt"/>
</dbReference>
<feature type="domain" description="Cadherin-like beta-sandwich-like" evidence="3">
    <location>
        <begin position="1502"/>
        <end position="1580"/>
    </location>
</feature>
<feature type="domain" description="GLUG" evidence="2">
    <location>
        <begin position="265"/>
        <end position="291"/>
    </location>
</feature>
<feature type="domain" description="GLUG" evidence="2">
    <location>
        <begin position="602"/>
        <end position="626"/>
    </location>
</feature>
<evidence type="ECO:0000259" key="2">
    <source>
        <dbReference type="Pfam" id="PF07581"/>
    </source>
</evidence>
<evidence type="ECO:0000256" key="1">
    <source>
        <dbReference type="ARBA" id="ARBA00004196"/>
    </source>
</evidence>